<comment type="caution">
    <text evidence="1">The sequence shown here is derived from an EMBL/GenBank/DDBJ whole genome shotgun (WGS) entry which is preliminary data.</text>
</comment>
<organism evidence="1 3">
    <name type="scientific">Algoriphagus ratkowskyi</name>
    <dbReference type="NCBI Taxonomy" id="57028"/>
    <lineage>
        <taxon>Bacteria</taxon>
        <taxon>Pseudomonadati</taxon>
        <taxon>Bacteroidota</taxon>
        <taxon>Cytophagia</taxon>
        <taxon>Cytophagales</taxon>
        <taxon>Cyclobacteriaceae</taxon>
        <taxon>Algoriphagus</taxon>
    </lineage>
</organism>
<proteinExistence type="predicted"/>
<evidence type="ECO:0000313" key="4">
    <source>
        <dbReference type="Proteomes" id="UP000321927"/>
    </source>
</evidence>
<dbReference type="EMBL" id="QKZU01000034">
    <property type="protein sequence ID" value="PZX49104.1"/>
    <property type="molecule type" value="Genomic_DNA"/>
</dbReference>
<dbReference type="Proteomes" id="UP000321927">
    <property type="component" value="Unassembled WGS sequence"/>
</dbReference>
<evidence type="ECO:0008006" key="5">
    <source>
        <dbReference type="Google" id="ProtNLM"/>
    </source>
</evidence>
<dbReference type="EMBL" id="VORV01000032">
    <property type="protein sequence ID" value="TXD75337.1"/>
    <property type="molecule type" value="Genomic_DNA"/>
</dbReference>
<reference evidence="2 4" key="2">
    <citation type="submission" date="2019-08" db="EMBL/GenBank/DDBJ databases">
        <title>Genome of Algoriphagus ratkowskyi IC026.</title>
        <authorList>
            <person name="Bowman J.P."/>
        </authorList>
    </citation>
    <scope>NUCLEOTIDE SEQUENCE [LARGE SCALE GENOMIC DNA]</scope>
    <source>
        <strain evidence="2 4">IC026</strain>
    </source>
</reference>
<name>A0A2W7QKZ9_9BACT</name>
<dbReference type="OrthoDB" id="828061at2"/>
<sequence length="77" mass="8324">MKKLSLGKLKLRSEEVLQRSHLANIFGGYDYDCYCGFTGGCGENDPFSVSRNSLEEALQYAASQCNGCGATCEGAYP</sequence>
<dbReference type="AlphaFoldDB" id="A0A2W7QKZ9"/>
<dbReference type="RefSeq" id="WP_086503444.1">
    <property type="nucleotide sequence ID" value="NZ_MSSV01000045.1"/>
</dbReference>
<evidence type="ECO:0000313" key="3">
    <source>
        <dbReference type="Proteomes" id="UP000249115"/>
    </source>
</evidence>
<evidence type="ECO:0000313" key="2">
    <source>
        <dbReference type="EMBL" id="TXD75337.1"/>
    </source>
</evidence>
<evidence type="ECO:0000313" key="1">
    <source>
        <dbReference type="EMBL" id="PZX49104.1"/>
    </source>
</evidence>
<accession>A0A2W7QKZ9</accession>
<reference evidence="1 3" key="1">
    <citation type="submission" date="2018-06" db="EMBL/GenBank/DDBJ databases">
        <title>Genomic Encyclopedia of Archaeal and Bacterial Type Strains, Phase II (KMG-II): from individual species to whole genera.</title>
        <authorList>
            <person name="Goeker M."/>
        </authorList>
    </citation>
    <scope>NUCLEOTIDE SEQUENCE [LARGE SCALE GENOMIC DNA]</scope>
    <source>
        <strain evidence="1 3">DSM 22686</strain>
    </source>
</reference>
<keyword evidence="4" id="KW-1185">Reference proteome</keyword>
<gene>
    <name evidence="2" type="ORF">ESW18_20875</name>
    <name evidence="1" type="ORF">LV84_04292</name>
</gene>
<protein>
    <recommendedName>
        <fullName evidence="5">Natural product</fullName>
    </recommendedName>
</protein>
<dbReference type="Proteomes" id="UP000249115">
    <property type="component" value="Unassembled WGS sequence"/>
</dbReference>